<dbReference type="RefSeq" id="WP_257821047.1">
    <property type="nucleotide sequence ID" value="NZ_JABXYM010000001.1"/>
</dbReference>
<dbReference type="SUPFAM" id="SSF56112">
    <property type="entry name" value="Protein kinase-like (PK-like)"/>
    <property type="match status" value="1"/>
</dbReference>
<proteinExistence type="inferred from homology"/>
<protein>
    <submittedName>
        <fullName evidence="2">Fructosamine kinase family protein</fullName>
    </submittedName>
</protein>
<dbReference type="InterPro" id="IPR016477">
    <property type="entry name" value="Fructo-/Ketosamine-3-kinase"/>
</dbReference>
<keyword evidence="1" id="KW-0808">Transferase</keyword>
<keyword evidence="3" id="KW-1185">Reference proteome</keyword>
<dbReference type="EMBL" id="JABXYM010000001">
    <property type="protein sequence ID" value="MCR6096435.1"/>
    <property type="molecule type" value="Genomic_DNA"/>
</dbReference>
<keyword evidence="1 2" id="KW-0418">Kinase</keyword>
<dbReference type="Proteomes" id="UP001057753">
    <property type="component" value="Unassembled WGS sequence"/>
</dbReference>
<dbReference type="GO" id="GO:0016301">
    <property type="term" value="F:kinase activity"/>
    <property type="evidence" value="ECO:0007669"/>
    <property type="project" value="UniProtKB-UniRule"/>
</dbReference>
<dbReference type="Gene3D" id="3.30.200.20">
    <property type="entry name" value="Phosphorylase Kinase, domain 1"/>
    <property type="match status" value="1"/>
</dbReference>
<dbReference type="InterPro" id="IPR011009">
    <property type="entry name" value="Kinase-like_dom_sf"/>
</dbReference>
<evidence type="ECO:0000313" key="3">
    <source>
        <dbReference type="Proteomes" id="UP001057753"/>
    </source>
</evidence>
<comment type="caution">
    <text evidence="2">The sequence shown here is derived from an EMBL/GenBank/DDBJ whole genome shotgun (WGS) entry which is preliminary data.</text>
</comment>
<dbReference type="PIRSF" id="PIRSF006221">
    <property type="entry name" value="Ketosamine-3-kinase"/>
    <property type="match status" value="1"/>
</dbReference>
<name>A0A9Q4FX13_SALAG</name>
<dbReference type="PANTHER" id="PTHR12149">
    <property type="entry name" value="FRUCTOSAMINE 3 KINASE-RELATED PROTEIN"/>
    <property type="match status" value="1"/>
</dbReference>
<reference evidence="2" key="1">
    <citation type="submission" date="2020-06" db="EMBL/GenBank/DDBJ databases">
        <title>Insight into the genomes of haloalkaliphilic bacilli from Kenyan soda lakes.</title>
        <authorList>
            <person name="Mwirichia R."/>
            <person name="Villamizar G.C."/>
            <person name="Poehlein A."/>
            <person name="Mugweru J."/>
            <person name="Kipnyargis A."/>
            <person name="Kiplimo D."/>
            <person name="Orwa P."/>
            <person name="Daniel R."/>
        </authorList>
    </citation>
    <scope>NUCLEOTIDE SEQUENCE</scope>
    <source>
        <strain evidence="2">B1096_S55</strain>
    </source>
</reference>
<comment type="similarity">
    <text evidence="1">Belongs to the fructosamine kinase family.</text>
</comment>
<organism evidence="2 3">
    <name type="scientific">Salipaludibacillus agaradhaerens</name>
    <name type="common">Bacillus agaradhaerens</name>
    <dbReference type="NCBI Taxonomy" id="76935"/>
    <lineage>
        <taxon>Bacteria</taxon>
        <taxon>Bacillati</taxon>
        <taxon>Bacillota</taxon>
        <taxon>Bacilli</taxon>
        <taxon>Bacillales</taxon>
        <taxon>Bacillaceae</taxon>
    </lineage>
</organism>
<sequence length="327" mass="38160">MVMFSPTDLQISVNQFVTEWRILRRKDVLQLVSWIKEALLQTGCDASIRDIQHVSGGDINEAFYVKTNNYDYFIKSHEKMPPDFFTIEKESLEFIHLEANIPIPEAYGVFNIDTKCGKRSGLVMKWIAPEPRQGKYQEMLANGIANLHRVTHTAFGYNKDTYIGTILQHNEWCENWCDFYASKRLLSQTELAVRNGKMPLKRRKMMDHLLARLHEWIPTTTVTPRLLHGDLWSGNWLSDSENKIYLIDPSILFGHREMEIAYTELFGGFNELFYSVYTAQLPLDQEYPTRRPLYQLFYLLVHLNTFGERYGSQIDSILNHYIGDPSS</sequence>
<dbReference type="AlphaFoldDB" id="A0A9Q4FX13"/>
<dbReference type="PANTHER" id="PTHR12149:SF8">
    <property type="entry name" value="PROTEIN-RIBULOSAMINE 3-KINASE"/>
    <property type="match status" value="1"/>
</dbReference>
<accession>A0A9Q4FX13</accession>
<gene>
    <name evidence="2" type="ORF">HXA33_07705</name>
</gene>
<evidence type="ECO:0000313" key="2">
    <source>
        <dbReference type="EMBL" id="MCR6096435.1"/>
    </source>
</evidence>
<evidence type="ECO:0000256" key="1">
    <source>
        <dbReference type="PIRNR" id="PIRNR006221"/>
    </source>
</evidence>
<dbReference type="Pfam" id="PF03881">
    <property type="entry name" value="Fructosamin_kin"/>
    <property type="match status" value="1"/>
</dbReference>
<dbReference type="Gene3D" id="3.90.1200.10">
    <property type="match status" value="1"/>
</dbReference>